<keyword evidence="2" id="KW-1185">Reference proteome</keyword>
<proteinExistence type="predicted"/>
<evidence type="ECO:0000313" key="2">
    <source>
        <dbReference type="Proteomes" id="UP001476798"/>
    </source>
</evidence>
<accession>A0ABV0N1F0</accession>
<evidence type="ECO:0000313" key="1">
    <source>
        <dbReference type="EMBL" id="MEQ2165187.1"/>
    </source>
</evidence>
<dbReference type="Proteomes" id="UP001476798">
    <property type="component" value="Unassembled WGS sequence"/>
</dbReference>
<protein>
    <submittedName>
        <fullName evidence="1">Uncharacterized protein</fullName>
    </submittedName>
</protein>
<gene>
    <name evidence="1" type="ORF">GOODEAATRI_014330</name>
</gene>
<reference evidence="1 2" key="1">
    <citation type="submission" date="2021-06" db="EMBL/GenBank/DDBJ databases">
        <authorList>
            <person name="Palmer J.M."/>
        </authorList>
    </citation>
    <scope>NUCLEOTIDE SEQUENCE [LARGE SCALE GENOMIC DNA]</scope>
    <source>
        <strain evidence="1 2">GA_2019</strain>
        <tissue evidence="1">Muscle</tissue>
    </source>
</reference>
<name>A0ABV0N1F0_9TELE</name>
<organism evidence="1 2">
    <name type="scientific">Goodea atripinnis</name>
    <dbReference type="NCBI Taxonomy" id="208336"/>
    <lineage>
        <taxon>Eukaryota</taxon>
        <taxon>Metazoa</taxon>
        <taxon>Chordata</taxon>
        <taxon>Craniata</taxon>
        <taxon>Vertebrata</taxon>
        <taxon>Euteleostomi</taxon>
        <taxon>Actinopterygii</taxon>
        <taxon>Neopterygii</taxon>
        <taxon>Teleostei</taxon>
        <taxon>Neoteleostei</taxon>
        <taxon>Acanthomorphata</taxon>
        <taxon>Ovalentaria</taxon>
        <taxon>Atherinomorphae</taxon>
        <taxon>Cyprinodontiformes</taxon>
        <taxon>Goodeidae</taxon>
        <taxon>Goodea</taxon>
    </lineage>
</organism>
<dbReference type="EMBL" id="JAHRIO010020996">
    <property type="protein sequence ID" value="MEQ2165187.1"/>
    <property type="molecule type" value="Genomic_DNA"/>
</dbReference>
<sequence length="122" mass="13687">MVLLKYKDPNHHTDGNHHVLIHIQCTSLTLLVRALRSGLTFSSRDDWGSLTETRKLQLCLRREADNREPVIGRSNLSSYIQCLGVNERVITIMLLVRLPGLKSKPLQGGEGSVNSLVSLSWI</sequence>
<comment type="caution">
    <text evidence="1">The sequence shown here is derived from an EMBL/GenBank/DDBJ whole genome shotgun (WGS) entry which is preliminary data.</text>
</comment>